<dbReference type="Gene3D" id="2.120.10.30">
    <property type="entry name" value="TolB, C-terminal domain"/>
    <property type="match status" value="1"/>
</dbReference>
<evidence type="ECO:0000313" key="4">
    <source>
        <dbReference type="Proteomes" id="UP001500620"/>
    </source>
</evidence>
<evidence type="ECO:0000256" key="1">
    <source>
        <dbReference type="SAM" id="MobiDB-lite"/>
    </source>
</evidence>
<gene>
    <name evidence="3" type="ORF">GCM10022255_026610</name>
</gene>
<dbReference type="PANTHER" id="PTHR19328:SF13">
    <property type="entry name" value="HIPL1 PROTEIN"/>
    <property type="match status" value="1"/>
</dbReference>
<proteinExistence type="predicted"/>
<feature type="region of interest" description="Disordered" evidence="1">
    <location>
        <begin position="45"/>
        <end position="72"/>
    </location>
</feature>
<keyword evidence="4" id="KW-1185">Reference proteome</keyword>
<comment type="caution">
    <text evidence="3">The sequence shown here is derived from an EMBL/GenBank/DDBJ whole genome shotgun (WGS) entry which is preliminary data.</text>
</comment>
<feature type="domain" description="Glucose/Sorbosone dehydrogenase" evidence="2">
    <location>
        <begin position="85"/>
        <end position="379"/>
    </location>
</feature>
<dbReference type="InterPro" id="IPR011042">
    <property type="entry name" value="6-blade_b-propeller_TolB-like"/>
</dbReference>
<dbReference type="InterPro" id="IPR012938">
    <property type="entry name" value="Glc/Sorbosone_DH"/>
</dbReference>
<protein>
    <submittedName>
        <fullName evidence="3">PQQ-dependent sugar dehydrogenase</fullName>
    </submittedName>
</protein>
<sequence>MDNATLGRVSARTHRFAGRHASRSLAAICAAATALTLGACSFGPPPPDELGSPPKMSPYPSPSGSGSSEDGNAEVSVTVLAKGLAVPWGIAFLPDGSGLVTERDSKRLLKVGKEQTSDGLLVAELQKIDGAMPGGEGGLLGIAVSPQYDTDKTVYVYYTSQDDNRVAKLTLGQPVTPILTGIPKAEIHNGGQIKFGPDGFLYVATGDANKPENAQDLKSLGGKILRITTDGKPAPGNPFGTAVYSYGHRNVQGLAFDAKSRLYAMEFGASDQDELNVIEPGKNYGWPAVEGKGTDPKYVNPLQTWPTSEASCSGLAYMSGYLVTSCLKGTRLYVMQVTANGALLGAPVSLLKDEYGRLRAAAVAPDGSLWVSTSNKDGRGDPKPDDDKILRLVISDVGEAGKS</sequence>
<dbReference type="InterPro" id="IPR011041">
    <property type="entry name" value="Quinoprot_gluc/sorb_DH_b-prop"/>
</dbReference>
<dbReference type="Pfam" id="PF07995">
    <property type="entry name" value="GSDH"/>
    <property type="match status" value="1"/>
</dbReference>
<accession>A0ABP8D5W2</accession>
<dbReference type="EMBL" id="BAABAT010000005">
    <property type="protein sequence ID" value="GAA4248077.1"/>
    <property type="molecule type" value="Genomic_DNA"/>
</dbReference>
<dbReference type="Proteomes" id="UP001500620">
    <property type="component" value="Unassembled WGS sequence"/>
</dbReference>
<reference evidence="4" key="1">
    <citation type="journal article" date="2019" name="Int. J. Syst. Evol. Microbiol.">
        <title>The Global Catalogue of Microorganisms (GCM) 10K type strain sequencing project: providing services to taxonomists for standard genome sequencing and annotation.</title>
        <authorList>
            <consortium name="The Broad Institute Genomics Platform"/>
            <consortium name="The Broad Institute Genome Sequencing Center for Infectious Disease"/>
            <person name="Wu L."/>
            <person name="Ma J."/>
        </authorList>
    </citation>
    <scope>NUCLEOTIDE SEQUENCE [LARGE SCALE GENOMIC DNA]</scope>
    <source>
        <strain evidence="4">JCM 17441</strain>
    </source>
</reference>
<evidence type="ECO:0000313" key="3">
    <source>
        <dbReference type="EMBL" id="GAA4248077.1"/>
    </source>
</evidence>
<organism evidence="3 4">
    <name type="scientific">Dactylosporangium darangshiense</name>
    <dbReference type="NCBI Taxonomy" id="579108"/>
    <lineage>
        <taxon>Bacteria</taxon>
        <taxon>Bacillati</taxon>
        <taxon>Actinomycetota</taxon>
        <taxon>Actinomycetes</taxon>
        <taxon>Micromonosporales</taxon>
        <taxon>Micromonosporaceae</taxon>
        <taxon>Dactylosporangium</taxon>
    </lineage>
</organism>
<dbReference type="RefSeq" id="WP_380136679.1">
    <property type="nucleotide sequence ID" value="NZ_BAABAT010000005.1"/>
</dbReference>
<dbReference type="SUPFAM" id="SSF50952">
    <property type="entry name" value="Soluble quinoprotein glucose dehydrogenase"/>
    <property type="match status" value="1"/>
</dbReference>
<evidence type="ECO:0000259" key="2">
    <source>
        <dbReference type="Pfam" id="PF07995"/>
    </source>
</evidence>
<dbReference type="PANTHER" id="PTHR19328">
    <property type="entry name" value="HEDGEHOG-INTERACTING PROTEIN"/>
    <property type="match status" value="1"/>
</dbReference>
<name>A0ABP8D5W2_9ACTN</name>